<feature type="domain" description="Phospholipid/glycerol acyltransferase" evidence="2">
    <location>
        <begin position="86"/>
        <end position="200"/>
    </location>
</feature>
<name>A0A813X5A3_9BILA</name>
<evidence type="ECO:0000313" key="3">
    <source>
        <dbReference type="EMBL" id="CAF0864821.1"/>
    </source>
</evidence>
<evidence type="ECO:0000256" key="1">
    <source>
        <dbReference type="SAM" id="Phobius"/>
    </source>
</evidence>
<keyword evidence="1" id="KW-1133">Transmembrane helix</keyword>
<feature type="transmembrane region" description="Helical" evidence="1">
    <location>
        <begin position="6"/>
        <end position="34"/>
    </location>
</feature>
<dbReference type="GO" id="GO:0016746">
    <property type="term" value="F:acyltransferase activity"/>
    <property type="evidence" value="ECO:0007669"/>
    <property type="project" value="InterPro"/>
</dbReference>
<keyword evidence="4" id="KW-1185">Reference proteome</keyword>
<evidence type="ECO:0000313" key="4">
    <source>
        <dbReference type="Proteomes" id="UP000663879"/>
    </source>
</evidence>
<dbReference type="EMBL" id="CAJNOC010001438">
    <property type="protein sequence ID" value="CAF0864821.1"/>
    <property type="molecule type" value="Genomic_DNA"/>
</dbReference>
<dbReference type="AlphaFoldDB" id="A0A813X5A3"/>
<keyword evidence="1" id="KW-0472">Membrane</keyword>
<comment type="caution">
    <text evidence="3">The sequence shown here is derived from an EMBL/GenBank/DDBJ whole genome shotgun (WGS) entry which is preliminary data.</text>
</comment>
<dbReference type="PANTHER" id="PTHR22753:SF14">
    <property type="entry name" value="MONOACYLGLYCEROL_DIACYLGLYCEROL O-ACYLTRANSFERASE"/>
    <property type="match status" value="1"/>
</dbReference>
<keyword evidence="1" id="KW-0812">Transmembrane</keyword>
<evidence type="ECO:0000259" key="2">
    <source>
        <dbReference type="SMART" id="SM00563"/>
    </source>
</evidence>
<dbReference type="CDD" id="cd07987">
    <property type="entry name" value="LPLAT_MGAT-like"/>
    <property type="match status" value="1"/>
</dbReference>
<gene>
    <name evidence="3" type="ORF">OXX778_LOCUS9624</name>
</gene>
<dbReference type="PANTHER" id="PTHR22753">
    <property type="entry name" value="TRANSMEMBRANE PROTEIN 68"/>
    <property type="match status" value="1"/>
</dbReference>
<dbReference type="InterPro" id="IPR002123">
    <property type="entry name" value="Plipid/glycerol_acylTrfase"/>
</dbReference>
<accession>A0A813X5A3</accession>
<dbReference type="SUPFAM" id="SSF69593">
    <property type="entry name" value="Glycerol-3-phosphate (1)-acyltransferase"/>
    <property type="match status" value="1"/>
</dbReference>
<reference evidence="3" key="1">
    <citation type="submission" date="2021-02" db="EMBL/GenBank/DDBJ databases">
        <authorList>
            <person name="Nowell W R."/>
        </authorList>
    </citation>
    <scope>NUCLEOTIDE SEQUENCE</scope>
    <source>
        <strain evidence="3">Ploen Becks lab</strain>
    </source>
</reference>
<sequence length="282" mass="32723">MIFLMLIPCIFTLVFTPICMVIHIIFATTLLYIYKKININKYSRQNTIEFWNKPCELLANIWYKFGRIYHGYEIDGIENIPKNGPAILILFHPPAPIDAPFIFSNIFFKLKRKIITVVLRMNFKMPGYKIFAECVGYIPGSRESCISLLKNGEIILIYPGGSNEGMQANDYELLWKPDAGFAKVAQQAKVPVIPVFTKNTREVHWILQLPKSIFKIPLGWLPVKLKSYIGEPILYDENRTVQELVSLTKSSIEKLIKKHQLHPRSIVYSLLERFMRENKKIN</sequence>
<dbReference type="Pfam" id="PF01553">
    <property type="entry name" value="Acyltransferase"/>
    <property type="match status" value="1"/>
</dbReference>
<dbReference type="SMART" id="SM00563">
    <property type="entry name" value="PlsC"/>
    <property type="match status" value="1"/>
</dbReference>
<dbReference type="Proteomes" id="UP000663879">
    <property type="component" value="Unassembled WGS sequence"/>
</dbReference>
<dbReference type="OrthoDB" id="44277at2759"/>
<organism evidence="3 4">
    <name type="scientific">Brachionus calyciflorus</name>
    <dbReference type="NCBI Taxonomy" id="104777"/>
    <lineage>
        <taxon>Eukaryota</taxon>
        <taxon>Metazoa</taxon>
        <taxon>Spiralia</taxon>
        <taxon>Gnathifera</taxon>
        <taxon>Rotifera</taxon>
        <taxon>Eurotatoria</taxon>
        <taxon>Monogononta</taxon>
        <taxon>Pseudotrocha</taxon>
        <taxon>Ploima</taxon>
        <taxon>Brachionidae</taxon>
        <taxon>Brachionus</taxon>
    </lineage>
</organism>
<dbReference type="GO" id="GO:0016020">
    <property type="term" value="C:membrane"/>
    <property type="evidence" value="ECO:0007669"/>
    <property type="project" value="TreeGrafter"/>
</dbReference>
<proteinExistence type="predicted"/>
<protein>
    <recommendedName>
        <fullName evidence="2">Phospholipid/glycerol acyltransferase domain-containing protein</fullName>
    </recommendedName>
</protein>